<evidence type="ECO:0000256" key="1">
    <source>
        <dbReference type="ARBA" id="ARBA00022737"/>
    </source>
</evidence>
<dbReference type="OMA" id="KFFNLCS"/>
<dbReference type="RefSeq" id="XP_015656986.1">
    <property type="nucleotide sequence ID" value="XM_015804412.1"/>
</dbReference>
<dbReference type="GO" id="GO:0005737">
    <property type="term" value="C:cytoplasm"/>
    <property type="evidence" value="ECO:0007669"/>
    <property type="project" value="TreeGrafter"/>
</dbReference>
<dbReference type="GO" id="GO:0019888">
    <property type="term" value="F:protein phosphatase regulator activity"/>
    <property type="evidence" value="ECO:0007669"/>
    <property type="project" value="TreeGrafter"/>
</dbReference>
<feature type="repeat" description="HEAT" evidence="2">
    <location>
        <begin position="352"/>
        <end position="389"/>
    </location>
</feature>
<dbReference type="Proteomes" id="UP000037923">
    <property type="component" value="Unassembled WGS sequence"/>
</dbReference>
<protein>
    <recommendedName>
        <fullName evidence="6">Serine/threonine-protein phosphatase 4 regulatory subunit 1</fullName>
    </recommendedName>
</protein>
<feature type="region of interest" description="Disordered" evidence="3">
    <location>
        <begin position="687"/>
        <end position="766"/>
    </location>
</feature>
<dbReference type="PANTHER" id="PTHR10648">
    <property type="entry name" value="SERINE/THREONINE-PROTEIN PHOSPHATASE PP2A 65 KDA REGULATORY SUBUNIT"/>
    <property type="match status" value="1"/>
</dbReference>
<proteinExistence type="predicted"/>
<sequence>MPAELLDEANQDAEEEFIFNEYAIDDTLDPLNRLLLYYQSDFSLQRLVLVRELCSTAQYAGYAESARAIVPLLTSFTQDAEPVVRQALVEQLFPLAEFFVQQGGDAGYQYLLNAFLPTAFELLVDKNVEVGVVALETIQKLAQLVHKEHVQSHLLNVVMTLAHDERAEDYRVVAAQLFNDLAPQFGSVFCTTVVLGELELLSNDSSFTVRRTVGSNLGGVCAVLTTEEAQRTVLSLYLALCADEIWGVRQACAESIEKVSEGLPEAMRVQFIVPAFQKLLEDDSRWVRTRAYESLGRLLHTLRSEDISPELLRLFTEMAFQSDNVESPLSEYCAFCFPAVVQVIGPSRWPEVADAYATMLKDVQWKVRKSLAYSLHEMAELLGTDITEEAIVPAFELLLRDLDDIKRGAVLNAEKFLALVTPATRDRLVPLLCHVPLESENWRLRNEVAKRIGAVAVLLSPDSPSFSSVLALVSRLLDDSVMEVRTSTYEPVAVILKHLRGANDEKYQNYLSSIVKLATAYSFRGRQMFAYVTEQVVKVGADDVLENALLDGMVKLAMDPVVNTRLVVDSVAERTILKNESWAHNAKVQEAMSVLQQQATSQEAVDAAAENAEAAVANTQILHDDSTADAVGMEVQAQQQQFDEGQEEFLRQQQELFHLKEKQELLQQQREENLLRLDQKEKQLTMMGGREDGGAPSPPQAKASTEGQPSVAGSGVSGVVGAGSSSSNGFSNNARATATSGLGDAAAATAEGKGSGTLGAPVVGEI</sequence>
<evidence type="ECO:0000256" key="2">
    <source>
        <dbReference type="PROSITE-ProRule" id="PRU00103"/>
    </source>
</evidence>
<dbReference type="AlphaFoldDB" id="A0A0M9FYH9"/>
<dbReference type="PROSITE" id="PS50077">
    <property type="entry name" value="HEAT_REPEAT"/>
    <property type="match status" value="4"/>
</dbReference>
<organism evidence="4 5">
    <name type="scientific">Leptomonas pyrrhocoris</name>
    <name type="common">Firebug parasite</name>
    <dbReference type="NCBI Taxonomy" id="157538"/>
    <lineage>
        <taxon>Eukaryota</taxon>
        <taxon>Discoba</taxon>
        <taxon>Euglenozoa</taxon>
        <taxon>Kinetoplastea</taxon>
        <taxon>Metakinetoplastina</taxon>
        <taxon>Trypanosomatida</taxon>
        <taxon>Trypanosomatidae</taxon>
        <taxon>Leishmaniinae</taxon>
        <taxon>Leptomonas</taxon>
    </lineage>
</organism>
<dbReference type="SUPFAM" id="SSF48371">
    <property type="entry name" value="ARM repeat"/>
    <property type="match status" value="1"/>
</dbReference>
<evidence type="ECO:0008006" key="6">
    <source>
        <dbReference type="Google" id="ProtNLM"/>
    </source>
</evidence>
<feature type="compositionally biased region" description="Low complexity" evidence="3">
    <location>
        <begin position="722"/>
        <end position="734"/>
    </location>
</feature>
<dbReference type="PANTHER" id="PTHR10648:SF1">
    <property type="entry name" value="SERINE_THREONINE-PROTEIN PHOSPHATASE 4 REGULATORY SUBUNIT 1"/>
    <property type="match status" value="1"/>
</dbReference>
<dbReference type="EMBL" id="LGTL01000013">
    <property type="protein sequence ID" value="KPA78547.1"/>
    <property type="molecule type" value="Genomic_DNA"/>
</dbReference>
<accession>A0A0M9FYH9</accession>
<evidence type="ECO:0000313" key="5">
    <source>
        <dbReference type="Proteomes" id="UP000037923"/>
    </source>
</evidence>
<dbReference type="Gene3D" id="1.25.10.10">
    <property type="entry name" value="Leucine-rich Repeat Variant"/>
    <property type="match status" value="1"/>
</dbReference>
<dbReference type="OrthoDB" id="340346at2759"/>
<keyword evidence="5" id="KW-1185">Reference proteome</keyword>
<dbReference type="InterPro" id="IPR011989">
    <property type="entry name" value="ARM-like"/>
</dbReference>
<feature type="repeat" description="HEAT" evidence="2">
    <location>
        <begin position="272"/>
        <end position="310"/>
    </location>
</feature>
<dbReference type="EMBL" id="LGTL01000013">
    <property type="protein sequence ID" value="KPA78546.1"/>
    <property type="molecule type" value="Genomic_DNA"/>
</dbReference>
<feature type="repeat" description="HEAT" evidence="2">
    <location>
        <begin position="115"/>
        <end position="153"/>
    </location>
</feature>
<name>A0A0M9FYH9_LEPPY</name>
<dbReference type="InterPro" id="IPR016024">
    <property type="entry name" value="ARM-type_fold"/>
</dbReference>
<evidence type="ECO:0000256" key="3">
    <source>
        <dbReference type="SAM" id="MobiDB-lite"/>
    </source>
</evidence>
<dbReference type="VEuPathDB" id="TriTrypDB:LpyrH10_13_0920"/>
<dbReference type="FunFam" id="1.25.10.10:FF:000514">
    <property type="entry name" value="HEAT repeats/HEAT repeat, putative"/>
    <property type="match status" value="1"/>
</dbReference>
<dbReference type="InterPro" id="IPR051023">
    <property type="entry name" value="PP2A_Regulatory_Subunit_A"/>
</dbReference>
<feature type="repeat" description="HEAT" evidence="2">
    <location>
        <begin position="69"/>
        <end position="102"/>
    </location>
</feature>
<comment type="caution">
    <text evidence="4">The sequence shown here is derived from an EMBL/GenBank/DDBJ whole genome shotgun (WGS) entry which is preliminary data.</text>
</comment>
<reference evidence="4 5" key="1">
    <citation type="submission" date="2015-07" db="EMBL/GenBank/DDBJ databases">
        <title>High-quality genome of monoxenous trypanosomatid Leptomonas pyrrhocoris.</title>
        <authorList>
            <person name="Flegontov P."/>
            <person name="Butenko A."/>
            <person name="Firsov S."/>
            <person name="Vlcek C."/>
            <person name="Logacheva M.D."/>
            <person name="Field M."/>
            <person name="Filatov D."/>
            <person name="Flegontova O."/>
            <person name="Gerasimov E."/>
            <person name="Jackson A.P."/>
            <person name="Kelly S."/>
            <person name="Opperdoes F."/>
            <person name="O'Reilly A."/>
            <person name="Votypka J."/>
            <person name="Yurchenko V."/>
            <person name="Lukes J."/>
        </authorList>
    </citation>
    <scope>NUCLEOTIDE SEQUENCE [LARGE SCALE GENOMIC DNA]</scope>
    <source>
        <strain evidence="4">H10</strain>
    </source>
</reference>
<dbReference type="InterPro" id="IPR021133">
    <property type="entry name" value="HEAT_type_2"/>
</dbReference>
<dbReference type="GeneID" id="26906436"/>
<gene>
    <name evidence="4" type="ORF">ABB37_06147</name>
</gene>
<keyword evidence="1" id="KW-0677">Repeat</keyword>
<evidence type="ECO:0000313" key="4">
    <source>
        <dbReference type="EMBL" id="KPA78547.1"/>
    </source>
</evidence>
<dbReference type="RefSeq" id="XP_015656985.1">
    <property type="nucleotide sequence ID" value="XM_015804411.1"/>
</dbReference>